<evidence type="ECO:0000313" key="1">
    <source>
        <dbReference type="EMBL" id="TYA69969.1"/>
    </source>
</evidence>
<reference evidence="1 2" key="1">
    <citation type="submission" date="2019-08" db="EMBL/GenBank/DDBJ databases">
        <title>Seonamhaeicola sediminis sp. nov., isolated from marine sediment.</title>
        <authorList>
            <person name="Cao W.R."/>
        </authorList>
    </citation>
    <scope>NUCLEOTIDE SEQUENCE [LARGE SCALE GENOMIC DNA]</scope>
    <source>
        <strain evidence="1 2">B011</strain>
    </source>
</reference>
<accession>A0A5D0HI69</accession>
<gene>
    <name evidence="1" type="ORF">FUA24_22025</name>
</gene>
<dbReference type="AlphaFoldDB" id="A0A5D0HI69"/>
<comment type="caution">
    <text evidence="1">The sequence shown here is derived from an EMBL/GenBank/DDBJ whole genome shotgun (WGS) entry which is preliminary data.</text>
</comment>
<dbReference type="Proteomes" id="UP000323930">
    <property type="component" value="Unassembled WGS sequence"/>
</dbReference>
<keyword evidence="2" id="KW-1185">Reference proteome</keyword>
<protein>
    <submittedName>
        <fullName evidence="1">Uncharacterized protein</fullName>
    </submittedName>
</protein>
<proteinExistence type="predicted"/>
<dbReference type="OrthoDB" id="9909797at2"/>
<sequence>MQKPLLIIDGFINTLEDFKEFSSFKLVKSESSKKYGVFKFTYVNKELKEVVLRIELNMKNEKLSYGKWDDNSLQTLKFKHFLNT</sequence>
<evidence type="ECO:0000313" key="2">
    <source>
        <dbReference type="Proteomes" id="UP000323930"/>
    </source>
</evidence>
<organism evidence="1 2">
    <name type="scientific">Seonamhaeicola marinus</name>
    <dbReference type="NCBI Taxonomy" id="1912246"/>
    <lineage>
        <taxon>Bacteria</taxon>
        <taxon>Pseudomonadati</taxon>
        <taxon>Bacteroidota</taxon>
        <taxon>Flavobacteriia</taxon>
        <taxon>Flavobacteriales</taxon>
        <taxon>Flavobacteriaceae</taxon>
    </lineage>
</organism>
<dbReference type="EMBL" id="VSDQ01000729">
    <property type="protein sequence ID" value="TYA69969.1"/>
    <property type="molecule type" value="Genomic_DNA"/>
</dbReference>
<dbReference type="RefSeq" id="WP_148545242.1">
    <property type="nucleotide sequence ID" value="NZ_VSDQ01000729.1"/>
</dbReference>
<name>A0A5D0HI69_9FLAO</name>